<evidence type="ECO:0000256" key="11">
    <source>
        <dbReference type="RuleBase" id="RU003780"/>
    </source>
</evidence>
<comment type="similarity">
    <text evidence="3 9 11">Belongs to the uracil-DNA glycosylase (UDG) superfamily. UNG family.</text>
</comment>
<evidence type="ECO:0000256" key="2">
    <source>
        <dbReference type="ARBA" id="ARBA00002631"/>
    </source>
</evidence>
<dbReference type="InterPro" id="IPR018085">
    <property type="entry name" value="Ura-DNA_Glyclase_AS"/>
</dbReference>
<feature type="domain" description="Uracil-DNA glycosylase-like" evidence="12">
    <location>
        <begin position="43"/>
        <end position="201"/>
    </location>
</feature>
<keyword evidence="8 9" id="KW-0234">DNA repair</keyword>
<sequence length="214" mass="23367">MNAPVHWQHLPFFQTRWPALEQRLAAETRQILPPDSMRFAALEACSPSDVRVVILGQDPYPTPGHAHGLAFSVAPDVHPLPRSLGNIFKELQSDLGAAPESGDLRFWAAQGVLLLNTALSVPAGDAGGHAKLGWSDLTRDVLASLNERPRAFVLWGNHAQGFEPAISGADHLILRSAHPSPLSARRGFFGSRPFSRVNDWLKARGDTPINWTDP</sequence>
<comment type="catalytic activity">
    <reaction evidence="1 9 11">
        <text>Hydrolyzes single-stranded DNA or mismatched double-stranded DNA and polynucleotides, releasing free uracil.</text>
        <dbReference type="EC" id="3.2.2.27"/>
    </reaction>
</comment>
<evidence type="ECO:0000256" key="8">
    <source>
        <dbReference type="ARBA" id="ARBA00023204"/>
    </source>
</evidence>
<feature type="active site" description="Proton acceptor" evidence="9 10">
    <location>
        <position position="58"/>
    </location>
</feature>
<dbReference type="NCBIfam" id="NF003592">
    <property type="entry name" value="PRK05254.1-5"/>
    <property type="match status" value="1"/>
</dbReference>
<protein>
    <recommendedName>
        <fullName evidence="5 9">Uracil-DNA glycosylase</fullName>
        <shortName evidence="9">UDG</shortName>
        <ecNumber evidence="4 9">3.2.2.27</ecNumber>
    </recommendedName>
</protein>
<dbReference type="SUPFAM" id="SSF52141">
    <property type="entry name" value="Uracil-DNA glycosylase-like"/>
    <property type="match status" value="1"/>
</dbReference>
<keyword evidence="14" id="KW-1185">Reference proteome</keyword>
<evidence type="ECO:0000259" key="12">
    <source>
        <dbReference type="SMART" id="SM00986"/>
    </source>
</evidence>
<evidence type="ECO:0000256" key="6">
    <source>
        <dbReference type="ARBA" id="ARBA00022763"/>
    </source>
</evidence>
<keyword evidence="6 9" id="KW-0227">DNA damage</keyword>
<dbReference type="InterPro" id="IPR002043">
    <property type="entry name" value="UDG_fam1"/>
</dbReference>
<evidence type="ECO:0000313" key="14">
    <source>
        <dbReference type="Proteomes" id="UP001210720"/>
    </source>
</evidence>
<keyword evidence="13" id="KW-0326">Glycosidase</keyword>
<gene>
    <name evidence="9" type="primary">ung</name>
    <name evidence="13" type="ORF">PFY00_07490</name>
</gene>
<dbReference type="HAMAP" id="MF_00148">
    <property type="entry name" value="UDG"/>
    <property type="match status" value="1"/>
</dbReference>
<reference evidence="13 14" key="1">
    <citation type="submission" date="2023-01" db="EMBL/GenBank/DDBJ databases">
        <title>Thalassococcus onchidii sp. nov., isolated from a marine invertebrate from the South China Sea.</title>
        <authorList>
            <person name="Xu S."/>
            <person name="Liu Z."/>
            <person name="Xu Y."/>
        </authorList>
    </citation>
    <scope>NUCLEOTIDE SEQUENCE [LARGE SCALE GENOMIC DNA]</scope>
    <source>
        <strain evidence="13 14">KCTC 32084</strain>
    </source>
</reference>
<accession>A0ABT4XRN2</accession>
<keyword evidence="7 9" id="KW-0378">Hydrolase</keyword>
<dbReference type="Proteomes" id="UP001210720">
    <property type="component" value="Unassembled WGS sequence"/>
</dbReference>
<dbReference type="RefSeq" id="WP_271431915.1">
    <property type="nucleotide sequence ID" value="NZ_JAQIOY010000002.1"/>
</dbReference>
<dbReference type="InterPro" id="IPR005122">
    <property type="entry name" value="Uracil-DNA_glycosylase-like"/>
</dbReference>
<dbReference type="NCBIfam" id="TIGR00628">
    <property type="entry name" value="ung"/>
    <property type="match status" value="1"/>
</dbReference>
<dbReference type="InterPro" id="IPR036895">
    <property type="entry name" value="Uracil-DNA_glycosylase-like_sf"/>
</dbReference>
<dbReference type="PROSITE" id="PS00130">
    <property type="entry name" value="U_DNA_GLYCOSYLASE"/>
    <property type="match status" value="1"/>
</dbReference>
<evidence type="ECO:0000256" key="7">
    <source>
        <dbReference type="ARBA" id="ARBA00022801"/>
    </source>
</evidence>
<dbReference type="EC" id="3.2.2.27" evidence="4 9"/>
<dbReference type="NCBIfam" id="NF003588">
    <property type="entry name" value="PRK05254.1-1"/>
    <property type="match status" value="1"/>
</dbReference>
<evidence type="ECO:0000256" key="10">
    <source>
        <dbReference type="PROSITE-ProRule" id="PRU10072"/>
    </source>
</evidence>
<dbReference type="EMBL" id="JAQIOY010000002">
    <property type="protein sequence ID" value="MDA7424562.1"/>
    <property type="molecule type" value="Genomic_DNA"/>
</dbReference>
<dbReference type="PANTHER" id="PTHR11264:SF0">
    <property type="entry name" value="URACIL-DNA GLYCOSYLASE"/>
    <property type="match status" value="1"/>
</dbReference>
<evidence type="ECO:0000256" key="9">
    <source>
        <dbReference type="HAMAP-Rule" id="MF_00148"/>
    </source>
</evidence>
<name>A0ABT4XRN2_9RHOB</name>
<dbReference type="CDD" id="cd10027">
    <property type="entry name" value="UDG-F1-like"/>
    <property type="match status" value="1"/>
</dbReference>
<dbReference type="Gene3D" id="3.40.470.10">
    <property type="entry name" value="Uracil-DNA glycosylase-like domain"/>
    <property type="match status" value="1"/>
</dbReference>
<keyword evidence="9" id="KW-0963">Cytoplasm</keyword>
<evidence type="ECO:0000256" key="4">
    <source>
        <dbReference type="ARBA" id="ARBA00012030"/>
    </source>
</evidence>
<evidence type="ECO:0000256" key="5">
    <source>
        <dbReference type="ARBA" id="ARBA00018429"/>
    </source>
</evidence>
<comment type="subcellular location">
    <subcellularLocation>
        <location evidence="9">Cytoplasm</location>
    </subcellularLocation>
</comment>
<evidence type="ECO:0000313" key="13">
    <source>
        <dbReference type="EMBL" id="MDA7424562.1"/>
    </source>
</evidence>
<dbReference type="PANTHER" id="PTHR11264">
    <property type="entry name" value="URACIL-DNA GLYCOSYLASE"/>
    <property type="match status" value="1"/>
</dbReference>
<dbReference type="SMART" id="SM00987">
    <property type="entry name" value="UreE_C"/>
    <property type="match status" value="1"/>
</dbReference>
<proteinExistence type="inferred from homology"/>
<dbReference type="SMART" id="SM00986">
    <property type="entry name" value="UDG"/>
    <property type="match status" value="1"/>
</dbReference>
<evidence type="ECO:0000256" key="1">
    <source>
        <dbReference type="ARBA" id="ARBA00001400"/>
    </source>
</evidence>
<dbReference type="Pfam" id="PF03167">
    <property type="entry name" value="UDG"/>
    <property type="match status" value="1"/>
</dbReference>
<comment type="caution">
    <text evidence="13">The sequence shown here is derived from an EMBL/GenBank/DDBJ whole genome shotgun (WGS) entry which is preliminary data.</text>
</comment>
<evidence type="ECO:0000256" key="3">
    <source>
        <dbReference type="ARBA" id="ARBA00008184"/>
    </source>
</evidence>
<comment type="function">
    <text evidence="2 9 11">Excises uracil residues from the DNA which can arise as a result of misincorporation of dUMP residues by DNA polymerase or due to deamination of cytosine.</text>
</comment>
<organism evidence="13 14">
    <name type="scientific">Thalassococcus lentus</name>
    <dbReference type="NCBI Taxonomy" id="1210524"/>
    <lineage>
        <taxon>Bacteria</taxon>
        <taxon>Pseudomonadati</taxon>
        <taxon>Pseudomonadota</taxon>
        <taxon>Alphaproteobacteria</taxon>
        <taxon>Rhodobacterales</taxon>
        <taxon>Roseobacteraceae</taxon>
        <taxon>Thalassococcus</taxon>
    </lineage>
</organism>
<dbReference type="NCBIfam" id="NF003589">
    <property type="entry name" value="PRK05254.1-2"/>
    <property type="match status" value="1"/>
</dbReference>
<dbReference type="GO" id="GO:0004844">
    <property type="term" value="F:uracil DNA N-glycosylase activity"/>
    <property type="evidence" value="ECO:0007669"/>
    <property type="project" value="UniProtKB-EC"/>
</dbReference>